<evidence type="ECO:0000313" key="2">
    <source>
        <dbReference type="EMBL" id="GMN26771.1"/>
    </source>
</evidence>
<name>A0AA88CR45_FICCA</name>
<comment type="caution">
    <text evidence="2">The sequence shown here is derived from an EMBL/GenBank/DDBJ whole genome shotgun (WGS) entry which is preliminary data.</text>
</comment>
<organism evidence="2 3">
    <name type="scientific">Ficus carica</name>
    <name type="common">Common fig</name>
    <dbReference type="NCBI Taxonomy" id="3494"/>
    <lineage>
        <taxon>Eukaryota</taxon>
        <taxon>Viridiplantae</taxon>
        <taxon>Streptophyta</taxon>
        <taxon>Embryophyta</taxon>
        <taxon>Tracheophyta</taxon>
        <taxon>Spermatophyta</taxon>
        <taxon>Magnoliopsida</taxon>
        <taxon>eudicotyledons</taxon>
        <taxon>Gunneridae</taxon>
        <taxon>Pentapetalae</taxon>
        <taxon>rosids</taxon>
        <taxon>fabids</taxon>
        <taxon>Rosales</taxon>
        <taxon>Moraceae</taxon>
        <taxon>Ficeae</taxon>
        <taxon>Ficus</taxon>
    </lineage>
</organism>
<evidence type="ECO:0000313" key="3">
    <source>
        <dbReference type="Proteomes" id="UP001187192"/>
    </source>
</evidence>
<evidence type="ECO:0000256" key="1">
    <source>
        <dbReference type="SAM" id="MobiDB-lite"/>
    </source>
</evidence>
<gene>
    <name evidence="2" type="ORF">TIFTF001_051538</name>
</gene>
<dbReference type="EMBL" id="BTGU01009645">
    <property type="protein sequence ID" value="GMN26771.1"/>
    <property type="molecule type" value="Genomic_DNA"/>
</dbReference>
<proteinExistence type="predicted"/>
<dbReference type="Proteomes" id="UP001187192">
    <property type="component" value="Unassembled WGS sequence"/>
</dbReference>
<protein>
    <submittedName>
        <fullName evidence="2">Uncharacterized protein</fullName>
    </submittedName>
</protein>
<feature type="region of interest" description="Disordered" evidence="1">
    <location>
        <begin position="273"/>
        <end position="303"/>
    </location>
</feature>
<dbReference type="AlphaFoldDB" id="A0AA88CR45"/>
<sequence>MPQKHGKGKASSSGSSSLRLVDKKFVNEAAKVKFGKFMEKNTSVIVERGLRPPEFDIEGDIANNIVQRQWQNLTDMQDPAVTTVVREFYANGYYQRDNDEVCVRGTMVSFALDVINMYFDIGTIEDDEYATFLEEGGDYDPIVREMCIPGWSIDIGVVIRDDLVKSLEARTTGAHTHPCLITGLCRNAGVTIDLDEPKRPCGTLIDKSSMDKFVKWPGGRHIESGLGFELYDNDDAPRPPNLLPRLRVLGGRNQIRGVSAHQTHAIQERDRIIVENRHRQPSRPRTRHEEAGPSSAPDTTHVVPPIEDVYRMAVQHGQNLTELQGRLNQ</sequence>
<reference evidence="2" key="1">
    <citation type="submission" date="2023-07" db="EMBL/GenBank/DDBJ databases">
        <title>draft genome sequence of fig (Ficus carica).</title>
        <authorList>
            <person name="Takahashi T."/>
            <person name="Nishimura K."/>
        </authorList>
    </citation>
    <scope>NUCLEOTIDE SEQUENCE</scope>
</reference>
<accession>A0AA88CR45</accession>
<keyword evidence="3" id="KW-1185">Reference proteome</keyword>